<dbReference type="EMBL" id="BMAW01101973">
    <property type="protein sequence ID" value="GFT02033.1"/>
    <property type="molecule type" value="Genomic_DNA"/>
</dbReference>
<dbReference type="Proteomes" id="UP000887013">
    <property type="component" value="Unassembled WGS sequence"/>
</dbReference>
<dbReference type="OrthoDB" id="6515318at2759"/>
<sequence length="92" mass="10725">MLNCNMYLSNKARDKSWENIANDRKEFSYRPREEAVANFRLKTRHDCPAEYIKRIGILTNSLCLICKTDIMNREHLLVCPGLDPILQLKGDV</sequence>
<dbReference type="AlphaFoldDB" id="A0A8X6N9S5"/>
<gene>
    <name evidence="1" type="ORF">NPIL_179871</name>
</gene>
<protein>
    <submittedName>
        <fullName evidence="1">Uncharacterized protein</fullName>
    </submittedName>
</protein>
<accession>A0A8X6N9S5</accession>
<name>A0A8X6N9S5_NEPPI</name>
<organism evidence="1 2">
    <name type="scientific">Nephila pilipes</name>
    <name type="common">Giant wood spider</name>
    <name type="synonym">Nephila maculata</name>
    <dbReference type="NCBI Taxonomy" id="299642"/>
    <lineage>
        <taxon>Eukaryota</taxon>
        <taxon>Metazoa</taxon>
        <taxon>Ecdysozoa</taxon>
        <taxon>Arthropoda</taxon>
        <taxon>Chelicerata</taxon>
        <taxon>Arachnida</taxon>
        <taxon>Araneae</taxon>
        <taxon>Araneomorphae</taxon>
        <taxon>Entelegynae</taxon>
        <taxon>Araneoidea</taxon>
        <taxon>Nephilidae</taxon>
        <taxon>Nephila</taxon>
    </lineage>
</organism>
<evidence type="ECO:0000313" key="2">
    <source>
        <dbReference type="Proteomes" id="UP000887013"/>
    </source>
</evidence>
<comment type="caution">
    <text evidence="1">The sequence shown here is derived from an EMBL/GenBank/DDBJ whole genome shotgun (WGS) entry which is preliminary data.</text>
</comment>
<proteinExistence type="predicted"/>
<keyword evidence="2" id="KW-1185">Reference proteome</keyword>
<evidence type="ECO:0000313" key="1">
    <source>
        <dbReference type="EMBL" id="GFT02033.1"/>
    </source>
</evidence>
<reference evidence="1" key="1">
    <citation type="submission" date="2020-08" db="EMBL/GenBank/DDBJ databases">
        <title>Multicomponent nature underlies the extraordinary mechanical properties of spider dragline silk.</title>
        <authorList>
            <person name="Kono N."/>
            <person name="Nakamura H."/>
            <person name="Mori M."/>
            <person name="Yoshida Y."/>
            <person name="Ohtoshi R."/>
            <person name="Malay A.D."/>
            <person name="Moran D.A.P."/>
            <person name="Tomita M."/>
            <person name="Numata K."/>
            <person name="Arakawa K."/>
        </authorList>
    </citation>
    <scope>NUCLEOTIDE SEQUENCE</scope>
</reference>